<feature type="site" description="Important for substrate specificity" evidence="3">
    <location>
        <position position="169"/>
    </location>
</feature>
<keyword evidence="2 3" id="KW-0808">Transferase</keyword>
<feature type="binding site" evidence="3">
    <location>
        <begin position="54"/>
        <end position="55"/>
    </location>
    <ligand>
        <name>phosphate</name>
        <dbReference type="ChEBI" id="CHEBI:43474"/>
    </ligand>
</feature>
<reference evidence="5 6" key="1">
    <citation type="submission" date="2017-10" db="EMBL/GenBank/DDBJ databases">
        <title>Novel microbial diversity and functional potential in the marine mammal oral microbiome.</title>
        <authorList>
            <person name="Dudek N.K."/>
            <person name="Sun C.L."/>
            <person name="Burstein D."/>
            <person name="Kantor R.S."/>
            <person name="Aliaga Goltsman D.S."/>
            <person name="Bik E.M."/>
            <person name="Thomas B.C."/>
            <person name="Banfield J.F."/>
            <person name="Relman D.A."/>
        </authorList>
    </citation>
    <scope>NUCLEOTIDE SEQUENCE [LARGE SCALE GENOMIC DNA]</scope>
    <source>
        <strain evidence="5">DOLJORAL78_50_517</strain>
    </source>
</reference>
<dbReference type="EC" id="2.4.2.44" evidence="3"/>
<evidence type="ECO:0000259" key="4">
    <source>
        <dbReference type="Pfam" id="PF01048"/>
    </source>
</evidence>
<dbReference type="HAMAP" id="MF_01963">
    <property type="entry name" value="MTAP"/>
    <property type="match status" value="1"/>
</dbReference>
<dbReference type="Gene3D" id="3.40.50.1580">
    <property type="entry name" value="Nucleoside phosphorylase domain"/>
    <property type="match status" value="1"/>
</dbReference>
<comment type="pathway">
    <text evidence="3">Purine metabolism; purine nucleoside salvage.</text>
</comment>
<dbReference type="GO" id="GO:0006166">
    <property type="term" value="P:purine ribonucleoside salvage"/>
    <property type="evidence" value="ECO:0007669"/>
    <property type="project" value="UniProtKB-UniRule"/>
</dbReference>
<dbReference type="UniPathway" id="UPA00606"/>
<dbReference type="NCBIfam" id="NF006599">
    <property type="entry name" value="PRK09136.1"/>
    <property type="match status" value="1"/>
</dbReference>
<dbReference type="GO" id="GO:0019509">
    <property type="term" value="P:L-methionine salvage from methylthioadenosine"/>
    <property type="evidence" value="ECO:0007669"/>
    <property type="project" value="TreeGrafter"/>
</dbReference>
<evidence type="ECO:0000313" key="5">
    <source>
        <dbReference type="EMBL" id="PIE82935.1"/>
    </source>
</evidence>
<dbReference type="GO" id="GO:0005829">
    <property type="term" value="C:cytosol"/>
    <property type="evidence" value="ECO:0007669"/>
    <property type="project" value="TreeGrafter"/>
</dbReference>
<comment type="similarity">
    <text evidence="3">Belongs to the PNP/MTAP phosphorylase family. MTAP subfamily.</text>
</comment>
<feature type="binding site" evidence="3">
    <location>
        <position position="188"/>
    </location>
    <ligand>
        <name>phosphate</name>
        <dbReference type="ChEBI" id="CHEBI:43474"/>
    </ligand>
</feature>
<dbReference type="Pfam" id="PF01048">
    <property type="entry name" value="PNP_UDP_1"/>
    <property type="match status" value="1"/>
</dbReference>
<evidence type="ECO:0000256" key="3">
    <source>
        <dbReference type="HAMAP-Rule" id="MF_01963"/>
    </source>
</evidence>
<protein>
    <recommendedName>
        <fullName evidence="3">Probable S-methyl-5'-thioinosine phosphorylase</fullName>
        <ecNumber evidence="3">2.4.2.44</ecNumber>
    </recommendedName>
    <alternativeName>
        <fullName evidence="3">5'-methylthioinosine phosphorylase</fullName>
        <shortName evidence="3">MTI phosphorylase</shortName>
        <shortName evidence="3">MTIP</shortName>
    </alternativeName>
</protein>
<dbReference type="GO" id="GO:0017061">
    <property type="term" value="F:S-methyl-5-thioadenosine phosphorylase activity"/>
    <property type="evidence" value="ECO:0007669"/>
    <property type="project" value="InterPro"/>
</dbReference>
<comment type="catalytic activity">
    <reaction evidence="3">
        <text>S-methyl-5'-thioinosine + phosphate = 5-(methylsulfanyl)-alpha-D-ribose 1-phosphate + hypoxanthine</text>
        <dbReference type="Rhea" id="RHEA:30643"/>
        <dbReference type="ChEBI" id="CHEBI:17368"/>
        <dbReference type="ChEBI" id="CHEBI:43474"/>
        <dbReference type="ChEBI" id="CHEBI:48595"/>
        <dbReference type="ChEBI" id="CHEBI:58533"/>
        <dbReference type="EC" id="2.4.2.44"/>
    </reaction>
</comment>
<name>A0A2G6PEG8_9GAMM</name>
<dbReference type="PANTHER" id="PTHR42679">
    <property type="entry name" value="S-METHYL-5'-THIOADENOSINE PHOSPHORYLASE"/>
    <property type="match status" value="1"/>
</dbReference>
<dbReference type="InterPro" id="IPR000845">
    <property type="entry name" value="Nucleoside_phosphorylase_d"/>
</dbReference>
<keyword evidence="1 3" id="KW-0328">Glycosyltransferase</keyword>
<comment type="subunit">
    <text evidence="3">Homotrimer.</text>
</comment>
<feature type="site" description="Important for substrate specificity" evidence="3">
    <location>
        <position position="223"/>
    </location>
</feature>
<comment type="function">
    <text evidence="3">Catalyzes the reversible phosphorylation of S-methyl-5'-thioinosine (MTI) to hypoxanthine and 5-methylthioribose-1-phosphate. Involved in the breakdown of S-methyl-5'-thioadenosine (MTA), a major by-product of polyamine biosynthesis. Catabolism of (MTA) occurs via deamination to MTI and phosphorolysis to hypoxanthine.</text>
</comment>
<evidence type="ECO:0000256" key="1">
    <source>
        <dbReference type="ARBA" id="ARBA00022676"/>
    </source>
</evidence>
<feature type="binding site" evidence="3">
    <location>
        <position position="12"/>
    </location>
    <ligand>
        <name>phosphate</name>
        <dbReference type="ChEBI" id="CHEBI:43474"/>
    </ligand>
</feature>
<feature type="binding site" evidence="3">
    <location>
        <position position="187"/>
    </location>
    <ligand>
        <name>substrate</name>
    </ligand>
</feature>
<accession>A0A2G6PEG8</accession>
<proteinExistence type="inferred from homology"/>
<dbReference type="AlphaFoldDB" id="A0A2G6PEG8"/>
<dbReference type="EMBL" id="PDTV01000010">
    <property type="protein sequence ID" value="PIE82935.1"/>
    <property type="molecule type" value="Genomic_DNA"/>
</dbReference>
<dbReference type="InterPro" id="IPR010044">
    <property type="entry name" value="MTAP"/>
</dbReference>
<comment type="miscellaneous">
    <text evidence="3">Although this enzyme belongs to the family of MTA phosphorylases based on sequence homology, it has been shown that conserved amino acid substitutions in the substrate binding pocket convert the substrate specificity of this enzyme from 6-aminopurines to 6-oxopurines.</text>
</comment>
<dbReference type="NCBIfam" id="TIGR01694">
    <property type="entry name" value="MTAP"/>
    <property type="match status" value="1"/>
</dbReference>
<keyword evidence="3" id="KW-0660">Purine salvage</keyword>
<feature type="binding site" evidence="3">
    <location>
        <begin position="211"/>
        <end position="213"/>
    </location>
    <ligand>
        <name>substrate</name>
    </ligand>
</feature>
<sequence length="252" mass="27714">MTSPTIAIIGGTGLTTLDTLQVTHQQPISTPYGEPSAPFTYGQIGTQRVVFLARHGHKHTYPPHKINYRANLWALHRIGVKQVIAIAAVGGIRADMAPGVLAFPDQLIDYTWGRHSTFFEDDLTAVTHIDFTEPYNHELRDRLIKTADTLELDTRTSCTYAVTQGPRLETAAEIRRLERDGGDIVGMTGMPEAALARELDLQYATCAVIANWAAGKTAGEITMEDIERNLQAGMARVKQLLTTFIAVDGRID</sequence>
<gene>
    <name evidence="5" type="primary">mtnP</name>
    <name evidence="5" type="ORF">CSA09_04405</name>
</gene>
<feature type="domain" description="Nucleoside phosphorylase" evidence="4">
    <location>
        <begin position="5"/>
        <end position="246"/>
    </location>
</feature>
<comment type="caution">
    <text evidence="5">The sequence shown here is derived from an EMBL/GenBank/DDBJ whole genome shotgun (WGS) entry which is preliminary data.</text>
</comment>
<dbReference type="Proteomes" id="UP000229278">
    <property type="component" value="Unassembled WGS sequence"/>
</dbReference>
<dbReference type="InterPro" id="IPR035994">
    <property type="entry name" value="Nucleoside_phosphorylase_sf"/>
</dbReference>
<evidence type="ECO:0000313" key="6">
    <source>
        <dbReference type="Proteomes" id="UP000229278"/>
    </source>
</evidence>
<organism evidence="5 6">
    <name type="scientific">Candidatus Contendibacter odensensis</name>
    <dbReference type="NCBI Taxonomy" id="1400860"/>
    <lineage>
        <taxon>Bacteria</taxon>
        <taxon>Pseudomonadati</taxon>
        <taxon>Pseudomonadota</taxon>
        <taxon>Gammaproteobacteria</taxon>
        <taxon>Candidatus Competibacteraceae</taxon>
        <taxon>Candidatus Contendibacter</taxon>
    </lineage>
</organism>
<dbReference type="PANTHER" id="PTHR42679:SF2">
    <property type="entry name" value="S-METHYL-5'-THIOADENOSINE PHOSPHORYLASE"/>
    <property type="match status" value="1"/>
</dbReference>
<comment type="caution">
    <text evidence="3">Lacks conserved residue(s) required for the propagation of feature annotation.</text>
</comment>
<dbReference type="SUPFAM" id="SSF53167">
    <property type="entry name" value="Purine and uridine phosphorylases"/>
    <property type="match status" value="1"/>
</dbReference>
<evidence type="ECO:0000256" key="2">
    <source>
        <dbReference type="ARBA" id="ARBA00022679"/>
    </source>
</evidence>
<dbReference type="CDD" id="cd09010">
    <property type="entry name" value="MTAP_SsMTAPII_like_MTIP"/>
    <property type="match status" value="1"/>
</dbReference>